<dbReference type="EMBL" id="AP023354">
    <property type="protein sequence ID" value="BCJ29387.1"/>
    <property type="molecule type" value="Genomic_DNA"/>
</dbReference>
<proteinExistence type="predicted"/>
<name>A0A810L2E6_9ACTN</name>
<dbReference type="KEGG" id="aser:Asera_34950"/>
<dbReference type="Proteomes" id="UP000680750">
    <property type="component" value="Chromosome"/>
</dbReference>
<evidence type="ECO:0000313" key="1">
    <source>
        <dbReference type="EMBL" id="BCJ29387.1"/>
    </source>
</evidence>
<keyword evidence="2" id="KW-1185">Reference proteome</keyword>
<evidence type="ECO:0000313" key="2">
    <source>
        <dbReference type="Proteomes" id="UP000680750"/>
    </source>
</evidence>
<organism evidence="1 2">
    <name type="scientific">Actinocatenispora sera</name>
    <dbReference type="NCBI Taxonomy" id="390989"/>
    <lineage>
        <taxon>Bacteria</taxon>
        <taxon>Bacillati</taxon>
        <taxon>Actinomycetota</taxon>
        <taxon>Actinomycetes</taxon>
        <taxon>Micromonosporales</taxon>
        <taxon>Micromonosporaceae</taxon>
        <taxon>Actinocatenispora</taxon>
    </lineage>
</organism>
<gene>
    <name evidence="1" type="ORF">Asera_34950</name>
</gene>
<accession>A0A810L2E6</accession>
<dbReference type="AlphaFoldDB" id="A0A810L2E6"/>
<reference evidence="1" key="1">
    <citation type="submission" date="2020-08" db="EMBL/GenBank/DDBJ databases">
        <title>Whole genome shotgun sequence of Actinocatenispora sera NBRC 101916.</title>
        <authorList>
            <person name="Komaki H."/>
            <person name="Tamura T."/>
        </authorList>
    </citation>
    <scope>NUCLEOTIDE SEQUENCE</scope>
    <source>
        <strain evidence="1">NBRC 101916</strain>
    </source>
</reference>
<sequence>MPIARATRAAGPAVVHTGGVTHPELAQRPRWRFTGDGRFPVAARFDDRWWVLRINGFPDHPLWTLFVAGVARFDLDDVPTGWGRPLDRSAPTLPDDTAAAVLAPVRRFTAYGSEHGRPCDGPFCCDG</sequence>
<protein>
    <submittedName>
        <fullName evidence="1">Uncharacterized protein</fullName>
    </submittedName>
</protein>